<name>A0A8J5G6B7_ZINOF</name>
<proteinExistence type="predicted"/>
<dbReference type="InterPro" id="IPR043502">
    <property type="entry name" value="DNA/RNA_pol_sf"/>
</dbReference>
<dbReference type="Proteomes" id="UP000734854">
    <property type="component" value="Unassembled WGS sequence"/>
</dbReference>
<comment type="caution">
    <text evidence="1">The sequence shown here is derived from an EMBL/GenBank/DDBJ whole genome shotgun (WGS) entry which is preliminary data.</text>
</comment>
<dbReference type="InterPro" id="IPR036397">
    <property type="entry name" value="RNaseH_sf"/>
</dbReference>
<dbReference type="InterPro" id="IPR036157">
    <property type="entry name" value="dUTPase-like_sf"/>
</dbReference>
<sequence length="430" mass="48477">MVLIVLKDSRWQGDRSIIATMEVDLTHGTQMIYVIPDLMMNIHDFANYVELSIQTHGYEEWQGGSSNLLVTRMMVGRLTNTSFTNFAYNVQNVVDYLASRGVIALPGTEFTAGELQQHRWILRPSTRRNPVAPTRVQTRTLLDSSVSMQFQRYTPTLEDREVQSTNHEDVEITSPENEILAMLREEYPEALYVTKINPDAIIPERRTAGVAGYDLTLNHTYIIEASERELILTGLAFAIQEGQELLTATSEIKAQVQQLPDLEIPPEQTYIILETDGSMMGWGGVCKWKLKKADPRSMEKVCTYAHGKFPTVKSVIDAEIFAAMETMSALKIHFLDKVDITLRTDCQVIISFHNKSIKNKPSRVRWIAFTDFITGTGVKVNFEHIDDKLNIFADNLSRLIEDQEMVAVLTEEVRGGGGGGPPPIPLTNRI</sequence>
<dbReference type="SUPFAM" id="SSF51283">
    <property type="entry name" value="dUTPase-like"/>
    <property type="match status" value="1"/>
</dbReference>
<reference evidence="1 2" key="1">
    <citation type="submission" date="2020-08" db="EMBL/GenBank/DDBJ databases">
        <title>Plant Genome Project.</title>
        <authorList>
            <person name="Zhang R.-G."/>
        </authorList>
    </citation>
    <scope>NUCLEOTIDE SEQUENCE [LARGE SCALE GENOMIC DNA]</scope>
    <source>
        <tissue evidence="1">Rhizome</tissue>
    </source>
</reference>
<dbReference type="SUPFAM" id="SSF56672">
    <property type="entry name" value="DNA/RNA polymerases"/>
    <property type="match status" value="1"/>
</dbReference>
<dbReference type="Gene3D" id="3.30.420.10">
    <property type="entry name" value="Ribonuclease H-like superfamily/Ribonuclease H"/>
    <property type="match status" value="1"/>
</dbReference>
<accession>A0A8J5G6B7</accession>
<evidence type="ECO:0000313" key="1">
    <source>
        <dbReference type="EMBL" id="KAG6499079.1"/>
    </source>
</evidence>
<evidence type="ECO:0000313" key="2">
    <source>
        <dbReference type="Proteomes" id="UP000734854"/>
    </source>
</evidence>
<evidence type="ECO:0008006" key="3">
    <source>
        <dbReference type="Google" id="ProtNLM"/>
    </source>
</evidence>
<gene>
    <name evidence="1" type="ORF">ZIOFF_038835</name>
</gene>
<dbReference type="Gene3D" id="2.70.40.10">
    <property type="match status" value="1"/>
</dbReference>
<keyword evidence="2" id="KW-1185">Reference proteome</keyword>
<protein>
    <recommendedName>
        <fullName evidence="3">Polyprotein</fullName>
    </recommendedName>
</protein>
<dbReference type="GO" id="GO:0003676">
    <property type="term" value="F:nucleic acid binding"/>
    <property type="evidence" value="ECO:0007669"/>
    <property type="project" value="InterPro"/>
</dbReference>
<dbReference type="AlphaFoldDB" id="A0A8J5G6B7"/>
<dbReference type="EMBL" id="JACMSC010000011">
    <property type="protein sequence ID" value="KAG6499079.1"/>
    <property type="molecule type" value="Genomic_DNA"/>
</dbReference>
<organism evidence="1 2">
    <name type="scientific">Zingiber officinale</name>
    <name type="common">Ginger</name>
    <name type="synonym">Amomum zingiber</name>
    <dbReference type="NCBI Taxonomy" id="94328"/>
    <lineage>
        <taxon>Eukaryota</taxon>
        <taxon>Viridiplantae</taxon>
        <taxon>Streptophyta</taxon>
        <taxon>Embryophyta</taxon>
        <taxon>Tracheophyta</taxon>
        <taxon>Spermatophyta</taxon>
        <taxon>Magnoliopsida</taxon>
        <taxon>Liliopsida</taxon>
        <taxon>Zingiberales</taxon>
        <taxon>Zingiberaceae</taxon>
        <taxon>Zingiber</taxon>
    </lineage>
</organism>